<dbReference type="InterPro" id="IPR017925">
    <property type="entry name" value="DHFR_CS"/>
</dbReference>
<dbReference type="PANTHER" id="PTHR48069:SF3">
    <property type="entry name" value="DIHYDROFOLATE REDUCTASE"/>
    <property type="match status" value="1"/>
</dbReference>
<keyword evidence="12" id="KW-1185">Reference proteome</keyword>
<dbReference type="RefSeq" id="WP_319843676.1">
    <property type="nucleotide sequence ID" value="NZ_JAXAFJ010000002.1"/>
</dbReference>
<comment type="similarity">
    <text evidence="2 8 9">Belongs to the dihydrofolate reductase family.</text>
</comment>
<proteinExistence type="inferred from homology"/>
<evidence type="ECO:0000313" key="11">
    <source>
        <dbReference type="EMBL" id="MDX6805566.1"/>
    </source>
</evidence>
<dbReference type="InterPro" id="IPR012259">
    <property type="entry name" value="DHFR"/>
</dbReference>
<evidence type="ECO:0000259" key="10">
    <source>
        <dbReference type="PROSITE" id="PS51330"/>
    </source>
</evidence>
<dbReference type="InterPro" id="IPR024072">
    <property type="entry name" value="DHFR-like_dom_sf"/>
</dbReference>
<dbReference type="PIRSF" id="PIRSF000194">
    <property type="entry name" value="DHFR"/>
    <property type="match status" value="1"/>
</dbReference>
<evidence type="ECO:0000256" key="9">
    <source>
        <dbReference type="RuleBase" id="RU004474"/>
    </source>
</evidence>
<evidence type="ECO:0000313" key="12">
    <source>
        <dbReference type="Proteomes" id="UP001274321"/>
    </source>
</evidence>
<keyword evidence="5 8" id="KW-0521">NADP</keyword>
<reference evidence="11 12" key="1">
    <citation type="submission" date="2023-11" db="EMBL/GenBank/DDBJ databases">
        <authorList>
            <person name="Bao R."/>
        </authorList>
    </citation>
    <scope>NUCLEOTIDE SEQUENCE [LARGE SCALE GENOMIC DNA]</scope>
    <source>
        <strain evidence="11 12">PJ23</strain>
    </source>
</reference>
<evidence type="ECO:0000256" key="6">
    <source>
        <dbReference type="ARBA" id="ARBA00023002"/>
    </source>
</evidence>
<protein>
    <recommendedName>
        <fullName evidence="3 8">Dihydrofolate reductase</fullName>
        <ecNumber evidence="3 8">1.5.1.3</ecNumber>
    </recommendedName>
</protein>
<dbReference type="InterPro" id="IPR001796">
    <property type="entry name" value="DHFR_dom"/>
</dbReference>
<dbReference type="EMBL" id="JAXAFJ010000002">
    <property type="protein sequence ID" value="MDX6805566.1"/>
    <property type="molecule type" value="Genomic_DNA"/>
</dbReference>
<comment type="function">
    <text evidence="7 8">Key enzyme in folate metabolism. Catalyzes an essential reaction for de novo glycine and purine synthesis, and for DNA precursor synthesis.</text>
</comment>
<dbReference type="PRINTS" id="PR00070">
    <property type="entry name" value="DHFR"/>
</dbReference>
<comment type="catalytic activity">
    <reaction evidence="8">
        <text>(6S)-5,6,7,8-tetrahydrofolate + NADP(+) = 7,8-dihydrofolate + NADPH + H(+)</text>
        <dbReference type="Rhea" id="RHEA:15009"/>
        <dbReference type="ChEBI" id="CHEBI:15378"/>
        <dbReference type="ChEBI" id="CHEBI:57451"/>
        <dbReference type="ChEBI" id="CHEBI:57453"/>
        <dbReference type="ChEBI" id="CHEBI:57783"/>
        <dbReference type="ChEBI" id="CHEBI:58349"/>
        <dbReference type="EC" id="1.5.1.3"/>
    </reaction>
</comment>
<evidence type="ECO:0000256" key="8">
    <source>
        <dbReference type="PIRNR" id="PIRNR000194"/>
    </source>
</evidence>
<dbReference type="GO" id="GO:0004146">
    <property type="term" value="F:dihydrofolate reductase activity"/>
    <property type="evidence" value="ECO:0007669"/>
    <property type="project" value="UniProtKB-EC"/>
</dbReference>
<evidence type="ECO:0000256" key="3">
    <source>
        <dbReference type="ARBA" id="ARBA00012856"/>
    </source>
</evidence>
<dbReference type="Pfam" id="PF00186">
    <property type="entry name" value="DHFR_1"/>
    <property type="match status" value="1"/>
</dbReference>
<dbReference type="CDD" id="cd00209">
    <property type="entry name" value="DHFR"/>
    <property type="match status" value="1"/>
</dbReference>
<gene>
    <name evidence="11" type="ORF">SCD90_05780</name>
</gene>
<name>A0ABU4RL61_9HYPH</name>
<dbReference type="PROSITE" id="PS00075">
    <property type="entry name" value="DHFR_1"/>
    <property type="match status" value="1"/>
</dbReference>
<dbReference type="EC" id="1.5.1.3" evidence="3 8"/>
<comment type="caution">
    <text evidence="11">The sequence shown here is derived from an EMBL/GenBank/DDBJ whole genome shotgun (WGS) entry which is preliminary data.</text>
</comment>
<keyword evidence="4 8" id="KW-0554">One-carbon metabolism</keyword>
<feature type="domain" description="DHFR" evidence="10">
    <location>
        <begin position="5"/>
        <end position="169"/>
    </location>
</feature>
<sequence>MKQAAIVLVVAMARNRVIGNEGTMPWRVPSDLKRFRTVTWGKPMIMGRKTWKAIGRALPGRESVIVTSDPHFTAEGGHVVHSLEAAVERAKQLAVQLSADEIAVIGGGEVYAQVMDLAERIYMTELDCSPEGDVEFPELDPGQWLEESRTVHPASPGDDCGSSYIDYIRKAASDVT</sequence>
<dbReference type="Proteomes" id="UP001274321">
    <property type="component" value="Unassembled WGS sequence"/>
</dbReference>
<evidence type="ECO:0000256" key="2">
    <source>
        <dbReference type="ARBA" id="ARBA00009539"/>
    </source>
</evidence>
<evidence type="ECO:0000256" key="5">
    <source>
        <dbReference type="ARBA" id="ARBA00022857"/>
    </source>
</evidence>
<organism evidence="11 12">
    <name type="scientific">Terrihabitans rhizophilus</name>
    <dbReference type="NCBI Taxonomy" id="3092662"/>
    <lineage>
        <taxon>Bacteria</taxon>
        <taxon>Pseudomonadati</taxon>
        <taxon>Pseudomonadota</taxon>
        <taxon>Alphaproteobacteria</taxon>
        <taxon>Hyphomicrobiales</taxon>
        <taxon>Terrihabitans</taxon>
    </lineage>
</organism>
<dbReference type="SUPFAM" id="SSF53597">
    <property type="entry name" value="Dihydrofolate reductase-like"/>
    <property type="match status" value="1"/>
</dbReference>
<dbReference type="Gene3D" id="3.40.430.10">
    <property type="entry name" value="Dihydrofolate Reductase, subunit A"/>
    <property type="match status" value="1"/>
</dbReference>
<keyword evidence="6 8" id="KW-0560">Oxidoreductase</keyword>
<dbReference type="PROSITE" id="PS51330">
    <property type="entry name" value="DHFR_2"/>
    <property type="match status" value="1"/>
</dbReference>
<evidence type="ECO:0000256" key="1">
    <source>
        <dbReference type="ARBA" id="ARBA00004903"/>
    </source>
</evidence>
<dbReference type="PANTHER" id="PTHR48069">
    <property type="entry name" value="DIHYDROFOLATE REDUCTASE"/>
    <property type="match status" value="1"/>
</dbReference>
<evidence type="ECO:0000256" key="4">
    <source>
        <dbReference type="ARBA" id="ARBA00022563"/>
    </source>
</evidence>
<comment type="pathway">
    <text evidence="1 8">Cofactor biosynthesis; tetrahydrofolate biosynthesis; 5,6,7,8-tetrahydrofolate from 7,8-dihydrofolate: step 1/1.</text>
</comment>
<evidence type="ECO:0000256" key="7">
    <source>
        <dbReference type="ARBA" id="ARBA00025067"/>
    </source>
</evidence>
<accession>A0ABU4RL61</accession>